<feature type="compositionally biased region" description="Basic and acidic residues" evidence="1">
    <location>
        <begin position="115"/>
        <end position="127"/>
    </location>
</feature>
<reference evidence="2 3" key="1">
    <citation type="submission" date="2014-04" db="EMBL/GenBank/DDBJ databases">
        <authorList>
            <consortium name="DOE Joint Genome Institute"/>
            <person name="Kuo A."/>
            <person name="Kohler A."/>
            <person name="Nagy L.G."/>
            <person name="Floudas D."/>
            <person name="Copeland A."/>
            <person name="Barry K.W."/>
            <person name="Cichocki N."/>
            <person name="Veneault-Fourrey C."/>
            <person name="LaButti K."/>
            <person name="Lindquist E.A."/>
            <person name="Lipzen A."/>
            <person name="Lundell T."/>
            <person name="Morin E."/>
            <person name="Murat C."/>
            <person name="Sun H."/>
            <person name="Tunlid A."/>
            <person name="Henrissat B."/>
            <person name="Grigoriev I.V."/>
            <person name="Hibbett D.S."/>
            <person name="Martin F."/>
            <person name="Nordberg H.P."/>
            <person name="Cantor M.N."/>
            <person name="Hua S.X."/>
        </authorList>
    </citation>
    <scope>NUCLEOTIDE SEQUENCE [LARGE SCALE GENOMIC DNA]</scope>
    <source>
        <strain evidence="2 3">Foug A</strain>
    </source>
</reference>
<feature type="compositionally biased region" description="Polar residues" evidence="1">
    <location>
        <begin position="104"/>
        <end position="114"/>
    </location>
</feature>
<evidence type="ECO:0000313" key="2">
    <source>
        <dbReference type="EMBL" id="KIM51683.1"/>
    </source>
</evidence>
<dbReference type="Proteomes" id="UP000053989">
    <property type="component" value="Unassembled WGS sequence"/>
</dbReference>
<dbReference type="InParanoid" id="A0A0C2YPN3"/>
<protein>
    <submittedName>
        <fullName evidence="2">Uncharacterized protein</fullName>
    </submittedName>
</protein>
<keyword evidence="3" id="KW-1185">Reference proteome</keyword>
<name>A0A0C2YPN3_9AGAM</name>
<dbReference type="HOGENOM" id="CLU_1971811_0_0_1"/>
<evidence type="ECO:0000313" key="3">
    <source>
        <dbReference type="Proteomes" id="UP000053989"/>
    </source>
</evidence>
<proteinExistence type="predicted"/>
<accession>A0A0C2YPN3</accession>
<gene>
    <name evidence="2" type="ORF">SCLCIDRAFT_621863</name>
</gene>
<reference evidence="3" key="2">
    <citation type="submission" date="2015-01" db="EMBL/GenBank/DDBJ databases">
        <title>Evolutionary Origins and Diversification of the Mycorrhizal Mutualists.</title>
        <authorList>
            <consortium name="DOE Joint Genome Institute"/>
            <consortium name="Mycorrhizal Genomics Consortium"/>
            <person name="Kohler A."/>
            <person name="Kuo A."/>
            <person name="Nagy L.G."/>
            <person name="Floudas D."/>
            <person name="Copeland A."/>
            <person name="Barry K.W."/>
            <person name="Cichocki N."/>
            <person name="Veneault-Fourrey C."/>
            <person name="LaButti K."/>
            <person name="Lindquist E.A."/>
            <person name="Lipzen A."/>
            <person name="Lundell T."/>
            <person name="Morin E."/>
            <person name="Murat C."/>
            <person name="Riley R."/>
            <person name="Ohm R."/>
            <person name="Sun H."/>
            <person name="Tunlid A."/>
            <person name="Henrissat B."/>
            <person name="Grigoriev I.V."/>
            <person name="Hibbett D.S."/>
            <person name="Martin F."/>
        </authorList>
    </citation>
    <scope>NUCLEOTIDE SEQUENCE [LARGE SCALE GENOMIC DNA]</scope>
    <source>
        <strain evidence="3">Foug A</strain>
    </source>
</reference>
<dbReference type="EMBL" id="KN822245">
    <property type="protein sequence ID" value="KIM51683.1"/>
    <property type="molecule type" value="Genomic_DNA"/>
</dbReference>
<evidence type="ECO:0000256" key="1">
    <source>
        <dbReference type="SAM" id="MobiDB-lite"/>
    </source>
</evidence>
<feature type="region of interest" description="Disordered" evidence="1">
    <location>
        <begin position="96"/>
        <end position="127"/>
    </location>
</feature>
<sequence length="127" mass="13795">MILRTEIGKRTCNAKSDTAIGSKPRSNVVFQEGYTCRGRADSRSETPAATCRGKPSYKVPICTHASYSRGSPMQKRDVVAFPLGWCALSLASVGTRNFPAPEDSGSSPGMTSQPRCREVQLRTPLEK</sequence>
<dbReference type="AlphaFoldDB" id="A0A0C2YPN3"/>
<organism evidence="2 3">
    <name type="scientific">Scleroderma citrinum Foug A</name>
    <dbReference type="NCBI Taxonomy" id="1036808"/>
    <lineage>
        <taxon>Eukaryota</taxon>
        <taxon>Fungi</taxon>
        <taxon>Dikarya</taxon>
        <taxon>Basidiomycota</taxon>
        <taxon>Agaricomycotina</taxon>
        <taxon>Agaricomycetes</taxon>
        <taxon>Agaricomycetidae</taxon>
        <taxon>Boletales</taxon>
        <taxon>Sclerodermatineae</taxon>
        <taxon>Sclerodermataceae</taxon>
        <taxon>Scleroderma</taxon>
    </lineage>
</organism>